<keyword evidence="1" id="KW-0472">Membrane</keyword>
<accession>A0A9W6LX15</accession>
<organism evidence="2 3">
    <name type="scientific">Microbacterium barkeri</name>
    <dbReference type="NCBI Taxonomy" id="33917"/>
    <lineage>
        <taxon>Bacteria</taxon>
        <taxon>Bacillati</taxon>
        <taxon>Actinomycetota</taxon>
        <taxon>Actinomycetes</taxon>
        <taxon>Micrococcales</taxon>
        <taxon>Microbacteriaceae</taxon>
        <taxon>Microbacterium</taxon>
    </lineage>
</organism>
<evidence type="ECO:0000313" key="3">
    <source>
        <dbReference type="Proteomes" id="UP001142462"/>
    </source>
</evidence>
<dbReference type="NCBIfam" id="TIGR02611">
    <property type="entry name" value="TIGR02611 family protein"/>
    <property type="match status" value="1"/>
</dbReference>
<reference evidence="2" key="2">
    <citation type="submission" date="2023-01" db="EMBL/GenBank/DDBJ databases">
        <authorList>
            <person name="Sun Q."/>
            <person name="Evtushenko L."/>
        </authorList>
    </citation>
    <scope>NUCLEOTIDE SEQUENCE</scope>
    <source>
        <strain evidence="2">VKM Ac-1020</strain>
    </source>
</reference>
<dbReference type="InterPro" id="IPR013434">
    <property type="entry name" value="CHP02611"/>
</dbReference>
<feature type="transmembrane region" description="Helical" evidence="1">
    <location>
        <begin position="51"/>
        <end position="71"/>
    </location>
</feature>
<proteinExistence type="predicted"/>
<keyword evidence="1" id="KW-0812">Transmembrane</keyword>
<dbReference type="Pfam" id="PF09656">
    <property type="entry name" value="PGPGW"/>
    <property type="match status" value="1"/>
</dbReference>
<keyword evidence="3" id="KW-1185">Reference proteome</keyword>
<dbReference type="Proteomes" id="UP001142462">
    <property type="component" value="Unassembled WGS sequence"/>
</dbReference>
<evidence type="ECO:0000256" key="1">
    <source>
        <dbReference type="SAM" id="Phobius"/>
    </source>
</evidence>
<evidence type="ECO:0008006" key="4">
    <source>
        <dbReference type="Google" id="ProtNLM"/>
    </source>
</evidence>
<reference evidence="2" key="1">
    <citation type="journal article" date="2014" name="Int. J. Syst. Evol. Microbiol.">
        <title>Complete genome sequence of Corynebacterium casei LMG S-19264T (=DSM 44701T), isolated from a smear-ripened cheese.</title>
        <authorList>
            <consortium name="US DOE Joint Genome Institute (JGI-PGF)"/>
            <person name="Walter F."/>
            <person name="Albersmeier A."/>
            <person name="Kalinowski J."/>
            <person name="Ruckert C."/>
        </authorList>
    </citation>
    <scope>NUCLEOTIDE SEQUENCE</scope>
    <source>
        <strain evidence="2">VKM Ac-1020</strain>
    </source>
</reference>
<comment type="caution">
    <text evidence="2">The sequence shown here is derived from an EMBL/GenBank/DDBJ whole genome shotgun (WGS) entry which is preliminary data.</text>
</comment>
<dbReference type="EMBL" id="BSEJ01000008">
    <property type="protein sequence ID" value="GLJ61765.1"/>
    <property type="molecule type" value="Genomic_DNA"/>
</dbReference>
<dbReference type="InterPro" id="IPR019099">
    <property type="entry name" value="Uncharacterised_PGPGW_TM"/>
</dbReference>
<feature type="transmembrane region" description="Helical" evidence="1">
    <location>
        <begin position="77"/>
        <end position="95"/>
    </location>
</feature>
<name>A0A9W6LX15_9MICO</name>
<keyword evidence="1" id="KW-1133">Transmembrane helix</keyword>
<protein>
    <recommendedName>
        <fullName evidence="4">TIGR02611 family protein</fullName>
    </recommendedName>
</protein>
<evidence type="ECO:0000313" key="2">
    <source>
        <dbReference type="EMBL" id="GLJ61765.1"/>
    </source>
</evidence>
<gene>
    <name evidence="2" type="ORF">GCM10017576_18950</name>
</gene>
<sequence length="125" mass="13622">MWNPVMERDAIQATSTAGAHLDGPAPRPSALVRAGRATRRAIGRSRTIERAYRIAVGTVGGVLAVGGLLLVPLPGPGWLIVFAGLAVLGTEFGWAKRAAGWLRRQLERFWAWWKARRERKAAAAR</sequence>
<dbReference type="AlphaFoldDB" id="A0A9W6LX15"/>